<protein>
    <submittedName>
        <fullName evidence="1">Uncharacterized protein</fullName>
    </submittedName>
</protein>
<dbReference type="Ensembl" id="ENSMFAT00000083127.1">
    <property type="protein sequence ID" value="ENSMFAP00000057767.1"/>
    <property type="gene ID" value="ENSMFAG00000059783.1"/>
</dbReference>
<evidence type="ECO:0000313" key="2">
    <source>
        <dbReference type="Proteomes" id="UP000233100"/>
    </source>
</evidence>
<evidence type="ECO:0000313" key="1">
    <source>
        <dbReference type="Ensembl" id="ENSMFAP00000057767.1"/>
    </source>
</evidence>
<keyword evidence="2" id="KW-1185">Reference proteome</keyword>
<reference evidence="1" key="3">
    <citation type="submission" date="2025-09" db="UniProtKB">
        <authorList>
            <consortium name="Ensembl"/>
        </authorList>
    </citation>
    <scope>IDENTIFICATION</scope>
</reference>
<sequence>MTKNPKANTTKTKINRWDLINVKSFCTAKGTVSRVNRQPTEWEKIFTIYTSDKGLIPRIYKKLNKKQTNKQTIPSKSRLRT</sequence>
<dbReference type="AlphaFoldDB" id="A0A7N9D5U2"/>
<reference evidence="1 2" key="1">
    <citation type="submission" date="2013-03" db="EMBL/GenBank/DDBJ databases">
        <authorList>
            <person name="Warren W."/>
            <person name="Wilson R.K."/>
        </authorList>
    </citation>
    <scope>NUCLEOTIDE SEQUENCE</scope>
</reference>
<dbReference type="GeneTree" id="ENSGT00970000197082"/>
<name>A0A7N9D5U2_MACFA</name>
<proteinExistence type="predicted"/>
<accession>A0A7N9D5U2</accession>
<dbReference type="Proteomes" id="UP000233100">
    <property type="component" value="Chromosome 2"/>
</dbReference>
<organism evidence="1 2">
    <name type="scientific">Macaca fascicularis</name>
    <name type="common">Crab-eating macaque</name>
    <name type="synonym">Cynomolgus monkey</name>
    <dbReference type="NCBI Taxonomy" id="9541"/>
    <lineage>
        <taxon>Eukaryota</taxon>
        <taxon>Metazoa</taxon>
        <taxon>Chordata</taxon>
        <taxon>Craniata</taxon>
        <taxon>Vertebrata</taxon>
        <taxon>Euteleostomi</taxon>
        <taxon>Mammalia</taxon>
        <taxon>Eutheria</taxon>
        <taxon>Euarchontoglires</taxon>
        <taxon>Primates</taxon>
        <taxon>Haplorrhini</taxon>
        <taxon>Catarrhini</taxon>
        <taxon>Cercopithecidae</taxon>
        <taxon>Cercopithecinae</taxon>
        <taxon>Macaca</taxon>
    </lineage>
</organism>
<reference evidence="1" key="2">
    <citation type="submission" date="2025-08" db="UniProtKB">
        <authorList>
            <consortium name="Ensembl"/>
        </authorList>
    </citation>
    <scope>IDENTIFICATION</scope>
</reference>